<proteinExistence type="predicted"/>
<evidence type="ECO:0000313" key="3">
    <source>
        <dbReference type="Proteomes" id="UP000800040"/>
    </source>
</evidence>
<evidence type="ECO:0000256" key="1">
    <source>
        <dbReference type="SAM" id="MobiDB-lite"/>
    </source>
</evidence>
<feature type="compositionally biased region" description="Pro residues" evidence="1">
    <location>
        <begin position="50"/>
        <end position="60"/>
    </location>
</feature>
<keyword evidence="3" id="KW-1185">Reference proteome</keyword>
<feature type="compositionally biased region" description="Basic and acidic residues" evidence="1">
    <location>
        <begin position="257"/>
        <end position="286"/>
    </location>
</feature>
<feature type="compositionally biased region" description="Low complexity" evidence="1">
    <location>
        <begin position="294"/>
        <end position="303"/>
    </location>
</feature>
<sequence length="472" mass="52421">MSSFLKDVLAEASGKKPAAPKTSSTTTPRLRSRTSGITKSKRATKTRPAGPHPAVPPPALSRPTHTQRLPELPTNAHQKTQASTRGGCSPSVKSSGHKSPAAISRQQEASPPVNVDRTVDYHTSQSSQEIARLAPAQQLRLTRKPTRFTYSDTWKSLSIAELQDEAQIRGLSLVRADDLPYLVDIMILNDRTFAECYYRLEDRQLNVEQLRDEAIIKQARLDSQKHYNVRELLAAIAAKAGHVAVEELNGKIRAKESEVKQAAVERRRKKAHEECARRITDADVERNGSNPKDSGYSSTSISSTKATDEIHPRKPKGKKRARSEDDDDEGSTPNKRVKAAGLTNVRRRVMKPKSLLPRGIQARAEQKQAPPKADVKIHNADEPVILETPKVSTKATRERAPAQRPPQVPRRRTRSNFVIEDSGEDSSQEDTNPGSEENEEDDDWLVEDMAPKPKRKSGLSAMDRSDLFSGMR</sequence>
<dbReference type="AlphaFoldDB" id="A0A6A5K1B1"/>
<feature type="region of interest" description="Disordered" evidence="1">
    <location>
        <begin position="1"/>
        <end position="114"/>
    </location>
</feature>
<gene>
    <name evidence="2" type="ORF">BDW02DRAFT_601374</name>
</gene>
<feature type="compositionally biased region" description="Low complexity" evidence="1">
    <location>
        <begin position="15"/>
        <end position="35"/>
    </location>
</feature>
<protein>
    <submittedName>
        <fullName evidence="2">Uncharacterized protein</fullName>
    </submittedName>
</protein>
<dbReference type="OrthoDB" id="10648021at2759"/>
<feature type="compositionally biased region" description="Acidic residues" evidence="1">
    <location>
        <begin position="436"/>
        <end position="446"/>
    </location>
</feature>
<organism evidence="2 3">
    <name type="scientific">Decorospora gaudefroyi</name>
    <dbReference type="NCBI Taxonomy" id="184978"/>
    <lineage>
        <taxon>Eukaryota</taxon>
        <taxon>Fungi</taxon>
        <taxon>Dikarya</taxon>
        <taxon>Ascomycota</taxon>
        <taxon>Pezizomycotina</taxon>
        <taxon>Dothideomycetes</taxon>
        <taxon>Pleosporomycetidae</taxon>
        <taxon>Pleosporales</taxon>
        <taxon>Pleosporineae</taxon>
        <taxon>Pleosporaceae</taxon>
        <taxon>Decorospora</taxon>
    </lineage>
</organism>
<feature type="region of interest" description="Disordered" evidence="1">
    <location>
        <begin position="257"/>
        <end position="472"/>
    </location>
</feature>
<dbReference type="Proteomes" id="UP000800040">
    <property type="component" value="Unassembled WGS sequence"/>
</dbReference>
<accession>A0A6A5K1B1</accession>
<feature type="compositionally biased region" description="Polar residues" evidence="1">
    <location>
        <begin position="75"/>
        <end position="94"/>
    </location>
</feature>
<dbReference type="EMBL" id="ML975384">
    <property type="protein sequence ID" value="KAF1830769.1"/>
    <property type="molecule type" value="Genomic_DNA"/>
</dbReference>
<reference evidence="2" key="1">
    <citation type="submission" date="2020-01" db="EMBL/GenBank/DDBJ databases">
        <authorList>
            <consortium name="DOE Joint Genome Institute"/>
            <person name="Haridas S."/>
            <person name="Albert R."/>
            <person name="Binder M."/>
            <person name="Bloem J."/>
            <person name="Labutti K."/>
            <person name="Salamov A."/>
            <person name="Andreopoulos B."/>
            <person name="Baker S.E."/>
            <person name="Barry K."/>
            <person name="Bills G."/>
            <person name="Bluhm B.H."/>
            <person name="Cannon C."/>
            <person name="Castanera R."/>
            <person name="Culley D.E."/>
            <person name="Daum C."/>
            <person name="Ezra D."/>
            <person name="Gonzalez J.B."/>
            <person name="Henrissat B."/>
            <person name="Kuo A."/>
            <person name="Liang C."/>
            <person name="Lipzen A."/>
            <person name="Lutzoni F."/>
            <person name="Magnuson J."/>
            <person name="Mondo S."/>
            <person name="Nolan M."/>
            <person name="Ohm R."/>
            <person name="Pangilinan J."/>
            <person name="Park H.-J."/>
            <person name="Ramirez L."/>
            <person name="Alfaro M."/>
            <person name="Sun H."/>
            <person name="Tritt A."/>
            <person name="Yoshinaga Y."/>
            <person name="Zwiers L.-H."/>
            <person name="Turgeon B.G."/>
            <person name="Goodwin S.B."/>
            <person name="Spatafora J.W."/>
            <person name="Crous P.W."/>
            <person name="Grigoriev I.V."/>
        </authorList>
    </citation>
    <scope>NUCLEOTIDE SEQUENCE</scope>
    <source>
        <strain evidence="2">P77</strain>
    </source>
</reference>
<evidence type="ECO:0000313" key="2">
    <source>
        <dbReference type="EMBL" id="KAF1830769.1"/>
    </source>
</evidence>
<name>A0A6A5K1B1_9PLEO</name>